<keyword evidence="2" id="KW-1185">Reference proteome</keyword>
<gene>
    <name evidence="1" type="ORF">TM35_000431030</name>
</gene>
<reference evidence="1 2" key="1">
    <citation type="submission" date="2017-03" db="EMBL/GenBank/DDBJ databases">
        <title>An alternative strategy for trypanosome survival in the mammalian bloodstream revealed through genome and transcriptome analysis of the ubiquitous bovine parasite Trypanosoma (Megatrypanum) theileri.</title>
        <authorList>
            <person name="Kelly S."/>
            <person name="Ivens A."/>
            <person name="Mott A."/>
            <person name="O'Neill E."/>
            <person name="Emms D."/>
            <person name="Macleod O."/>
            <person name="Voorheis P."/>
            <person name="Matthews J."/>
            <person name="Matthews K."/>
            <person name="Carrington M."/>
        </authorList>
    </citation>
    <scope>NUCLEOTIDE SEQUENCE [LARGE SCALE GENOMIC DNA]</scope>
    <source>
        <strain evidence="1">Edinburgh</strain>
    </source>
</reference>
<proteinExistence type="predicted"/>
<dbReference type="RefSeq" id="XP_028878601.1">
    <property type="nucleotide sequence ID" value="XM_029030002.1"/>
</dbReference>
<comment type="caution">
    <text evidence="1">The sequence shown here is derived from an EMBL/GenBank/DDBJ whole genome shotgun (WGS) entry which is preliminary data.</text>
</comment>
<organism evidence="1 2">
    <name type="scientific">Trypanosoma theileri</name>
    <dbReference type="NCBI Taxonomy" id="67003"/>
    <lineage>
        <taxon>Eukaryota</taxon>
        <taxon>Discoba</taxon>
        <taxon>Euglenozoa</taxon>
        <taxon>Kinetoplastea</taxon>
        <taxon>Metakinetoplastina</taxon>
        <taxon>Trypanosomatida</taxon>
        <taxon>Trypanosomatidae</taxon>
        <taxon>Trypanosoma</taxon>
    </lineage>
</organism>
<accession>A0A1X0NIH9</accession>
<sequence length="130" mass="14832">MQSRFFSNDQFLVHAAKEVLRVVLQEHRRAHPDACSRGDNEAFFEKVANADDTLRFCDEIVERLFKTLGRKMHTLSTSSLLTTILEVYRVVGKETGSALHKRANQFLDRKAALDDGSKEFLSASNYLQIL</sequence>
<name>A0A1X0NIH9_9TRYP</name>
<dbReference type="Proteomes" id="UP000192257">
    <property type="component" value="Unassembled WGS sequence"/>
</dbReference>
<dbReference type="AlphaFoldDB" id="A0A1X0NIH9"/>
<feature type="non-terminal residue" evidence="1">
    <location>
        <position position="130"/>
    </location>
</feature>
<protein>
    <recommendedName>
        <fullName evidence="3">Exocyst complex component Sec10</fullName>
    </recommendedName>
</protein>
<evidence type="ECO:0008006" key="3">
    <source>
        <dbReference type="Google" id="ProtNLM"/>
    </source>
</evidence>
<dbReference type="GeneID" id="39989782"/>
<dbReference type="OrthoDB" id="275043at2759"/>
<dbReference type="VEuPathDB" id="TriTrypDB:TM35_000431030"/>
<evidence type="ECO:0000313" key="2">
    <source>
        <dbReference type="Proteomes" id="UP000192257"/>
    </source>
</evidence>
<dbReference type="EMBL" id="NBCO01000043">
    <property type="protein sequence ID" value="ORC84535.1"/>
    <property type="molecule type" value="Genomic_DNA"/>
</dbReference>
<evidence type="ECO:0000313" key="1">
    <source>
        <dbReference type="EMBL" id="ORC84535.1"/>
    </source>
</evidence>
<dbReference type="STRING" id="67003.A0A1X0NIH9"/>